<dbReference type="PANTHER" id="PTHR43593:SF1">
    <property type="entry name" value="INOSITOL 2-DEHYDROGENASE"/>
    <property type="match status" value="1"/>
</dbReference>
<organism evidence="3 4">
    <name type="scientific">Parasponia andersonii</name>
    <name type="common">Sponia andersonii</name>
    <dbReference type="NCBI Taxonomy" id="3476"/>
    <lineage>
        <taxon>Eukaryota</taxon>
        <taxon>Viridiplantae</taxon>
        <taxon>Streptophyta</taxon>
        <taxon>Embryophyta</taxon>
        <taxon>Tracheophyta</taxon>
        <taxon>Spermatophyta</taxon>
        <taxon>Magnoliopsida</taxon>
        <taxon>eudicotyledons</taxon>
        <taxon>Gunneridae</taxon>
        <taxon>Pentapetalae</taxon>
        <taxon>rosids</taxon>
        <taxon>fabids</taxon>
        <taxon>Rosales</taxon>
        <taxon>Cannabaceae</taxon>
        <taxon>Parasponia</taxon>
    </lineage>
</organism>
<dbReference type="InterPro" id="IPR036291">
    <property type="entry name" value="NAD(P)-bd_dom_sf"/>
</dbReference>
<evidence type="ECO:0000313" key="3">
    <source>
        <dbReference type="EMBL" id="PON43175.1"/>
    </source>
</evidence>
<dbReference type="STRING" id="3476.A0A2P5B331"/>
<dbReference type="Pfam" id="PF01408">
    <property type="entry name" value="GFO_IDH_MocA"/>
    <property type="match status" value="1"/>
</dbReference>
<protein>
    <submittedName>
        <fullName evidence="3">Glucose-fructose oxidoreductase, bacterial</fullName>
    </submittedName>
</protein>
<dbReference type="Gene3D" id="3.30.360.10">
    <property type="entry name" value="Dihydrodipicolinate Reductase, domain 2"/>
    <property type="match status" value="1"/>
</dbReference>
<dbReference type="Gene3D" id="3.40.50.720">
    <property type="entry name" value="NAD(P)-binding Rossmann-like Domain"/>
    <property type="match status" value="1"/>
</dbReference>
<dbReference type="InterPro" id="IPR000683">
    <property type="entry name" value="Gfo/Idh/MocA-like_OxRdtase_N"/>
</dbReference>
<accession>A0A2P5B331</accession>
<sequence>MASNYLIKYGIIGVGMMGREHLINLHHLRTEGVAVVAIADPNIPSQKLALALAHSCNWPLKVFTGHKELLDSGVCDVVVVSSPNMTHYEILMDIINHPKPHHVLVEKPLCTTVAHCKEVVDSARKRQDILVQVGLEYRYMPPVAKLIEIVKSKTLGQIKMVAIREHRFPFLVKVNNWNRFNVNTGGTLVEKCCHFFDLMRLFAGANPVRVMASGAIDINHKDEIYDGKVPDIIDNAYVIIEFDNGSRGMLDLCMFAEGSKNEQEISVVGDIGKGEAFVPESIVRFGTRVAGRAGLQTLKAEDDRIKYDGLHHGSSYLEHLNFLHAVRAKGEQAPAVDLHDGLISVAIGVAAQLSIEKGRFVTIEEVMQ</sequence>
<dbReference type="SUPFAM" id="SSF51735">
    <property type="entry name" value="NAD(P)-binding Rossmann-fold domains"/>
    <property type="match status" value="1"/>
</dbReference>
<dbReference type="Pfam" id="PF02894">
    <property type="entry name" value="GFO_IDH_MocA_C"/>
    <property type="match status" value="1"/>
</dbReference>
<feature type="domain" description="Gfo/Idh/MocA-like oxidoreductase C-terminal" evidence="2">
    <location>
        <begin position="149"/>
        <end position="362"/>
    </location>
</feature>
<dbReference type="Proteomes" id="UP000237105">
    <property type="component" value="Unassembled WGS sequence"/>
</dbReference>
<keyword evidence="4" id="KW-1185">Reference proteome</keyword>
<dbReference type="GO" id="GO:0000166">
    <property type="term" value="F:nucleotide binding"/>
    <property type="evidence" value="ECO:0007669"/>
    <property type="project" value="InterPro"/>
</dbReference>
<evidence type="ECO:0000313" key="4">
    <source>
        <dbReference type="Proteomes" id="UP000237105"/>
    </source>
</evidence>
<proteinExistence type="predicted"/>
<dbReference type="AlphaFoldDB" id="A0A2P5B331"/>
<dbReference type="InterPro" id="IPR050424">
    <property type="entry name" value="Gfo-Idh-MocA_inositol_DH"/>
</dbReference>
<dbReference type="PANTHER" id="PTHR43593">
    <property type="match status" value="1"/>
</dbReference>
<name>A0A2P5B331_PARAD</name>
<dbReference type="SUPFAM" id="SSF55347">
    <property type="entry name" value="Glyceraldehyde-3-phosphate dehydrogenase-like, C-terminal domain"/>
    <property type="match status" value="1"/>
</dbReference>
<dbReference type="EMBL" id="JXTB01000376">
    <property type="protein sequence ID" value="PON43175.1"/>
    <property type="molecule type" value="Genomic_DNA"/>
</dbReference>
<dbReference type="InterPro" id="IPR004104">
    <property type="entry name" value="Gfo/Idh/MocA-like_OxRdtase_C"/>
</dbReference>
<evidence type="ECO:0000259" key="1">
    <source>
        <dbReference type="Pfam" id="PF01408"/>
    </source>
</evidence>
<dbReference type="OrthoDB" id="446809at2759"/>
<feature type="domain" description="Gfo/Idh/MocA-like oxidoreductase N-terminal" evidence="1">
    <location>
        <begin position="7"/>
        <end position="134"/>
    </location>
</feature>
<reference evidence="4" key="1">
    <citation type="submission" date="2016-06" db="EMBL/GenBank/DDBJ databases">
        <title>Parallel loss of symbiosis genes in relatives of nitrogen-fixing non-legume Parasponia.</title>
        <authorList>
            <person name="Van Velzen R."/>
            <person name="Holmer R."/>
            <person name="Bu F."/>
            <person name="Rutten L."/>
            <person name="Van Zeijl A."/>
            <person name="Liu W."/>
            <person name="Santuari L."/>
            <person name="Cao Q."/>
            <person name="Sharma T."/>
            <person name="Shen D."/>
            <person name="Roswanjaya Y."/>
            <person name="Wardhani T."/>
            <person name="Kalhor M.S."/>
            <person name="Jansen J."/>
            <person name="Van den Hoogen J."/>
            <person name="Gungor B."/>
            <person name="Hartog M."/>
            <person name="Hontelez J."/>
            <person name="Verver J."/>
            <person name="Yang W.-C."/>
            <person name="Schijlen E."/>
            <person name="Repin R."/>
            <person name="Schilthuizen M."/>
            <person name="Schranz E."/>
            <person name="Heidstra R."/>
            <person name="Miyata K."/>
            <person name="Fedorova E."/>
            <person name="Kohlen W."/>
            <person name="Bisseling T."/>
            <person name="Smit S."/>
            <person name="Geurts R."/>
        </authorList>
    </citation>
    <scope>NUCLEOTIDE SEQUENCE [LARGE SCALE GENOMIC DNA]</scope>
    <source>
        <strain evidence="4">cv. WU1-14</strain>
    </source>
</reference>
<evidence type="ECO:0000259" key="2">
    <source>
        <dbReference type="Pfam" id="PF02894"/>
    </source>
</evidence>
<comment type="caution">
    <text evidence="3">The sequence shown here is derived from an EMBL/GenBank/DDBJ whole genome shotgun (WGS) entry which is preliminary data.</text>
</comment>
<gene>
    <name evidence="3" type="ORF">PanWU01x14_276490</name>
</gene>